<gene>
    <name evidence="2" type="ordered locus">HH_0968</name>
</gene>
<protein>
    <submittedName>
        <fullName evidence="2">Uncharacterized protein</fullName>
    </submittedName>
</protein>
<dbReference type="HOGENOM" id="CLU_1515896_0_0_7"/>
<dbReference type="AlphaFoldDB" id="Q7VHJ9"/>
<dbReference type="EMBL" id="AE017125">
    <property type="protein sequence ID" value="AAP77565.1"/>
    <property type="molecule type" value="Genomic_DNA"/>
</dbReference>
<organism evidence="2 3">
    <name type="scientific">Helicobacter hepaticus (strain ATCC 51449 / 3B1)</name>
    <dbReference type="NCBI Taxonomy" id="235279"/>
    <lineage>
        <taxon>Bacteria</taxon>
        <taxon>Pseudomonadati</taxon>
        <taxon>Campylobacterota</taxon>
        <taxon>Epsilonproteobacteria</taxon>
        <taxon>Campylobacterales</taxon>
        <taxon>Helicobacteraceae</taxon>
        <taxon>Helicobacter</taxon>
    </lineage>
</organism>
<feature type="compositionally biased region" description="Polar residues" evidence="1">
    <location>
        <begin position="1"/>
        <end position="54"/>
    </location>
</feature>
<evidence type="ECO:0000313" key="3">
    <source>
        <dbReference type="Proteomes" id="UP000002495"/>
    </source>
</evidence>
<sequence>MQANSTRNNIKNDSVKFQANFNQADMTNTQEEPPQINSTDTEDSPQIQNASNINETKEAQDIQTPKLKDIEGNKNRITYGLKVIELMSDEEYRAFLWATEGMSETEKMLLAQSLYRFTAFYQGKEDKHSESTPDIHKINAQKAFGVEHSMVQDFIQRYKNAYEKVLSIQQNVQNQLN</sequence>
<name>Q7VHJ9_HELHP</name>
<reference evidence="2 3" key="1">
    <citation type="journal article" date="2003" name="Proc. Natl. Acad. Sci. U.S.A.">
        <title>The complete genome sequence of the carcinogenic bacterium Helicobacter hepaticus.</title>
        <authorList>
            <person name="Suerbaum S."/>
            <person name="Josenhans C."/>
            <person name="Sterzenbach T."/>
            <person name="Drescher B."/>
            <person name="Brandt P."/>
            <person name="Bell M."/>
            <person name="Droege M."/>
            <person name="Fartmann B."/>
            <person name="Fischer H.-P."/>
            <person name="Ge Z."/>
            <person name="Hoerster A."/>
            <person name="Holland R."/>
            <person name="Klein K."/>
            <person name="Koenig J."/>
            <person name="Macko L."/>
            <person name="Mendz G.L."/>
            <person name="Nyakatura G."/>
            <person name="Schauer D.B."/>
            <person name="Shen Z."/>
            <person name="Weber J."/>
            <person name="Frosch M."/>
            <person name="Fox J.G."/>
        </authorList>
    </citation>
    <scope>NUCLEOTIDE SEQUENCE [LARGE SCALE GENOMIC DNA]</scope>
    <source>
        <strain evidence="3">ATCC 51449 / 3B1</strain>
    </source>
</reference>
<dbReference type="Proteomes" id="UP000002495">
    <property type="component" value="Chromosome"/>
</dbReference>
<feature type="region of interest" description="Disordered" evidence="1">
    <location>
        <begin position="1"/>
        <end position="60"/>
    </location>
</feature>
<evidence type="ECO:0000256" key="1">
    <source>
        <dbReference type="SAM" id="MobiDB-lite"/>
    </source>
</evidence>
<keyword evidence="3" id="KW-1185">Reference proteome</keyword>
<proteinExistence type="predicted"/>
<accession>Q7VHJ9</accession>
<dbReference type="KEGG" id="hhe:HH_0968"/>
<evidence type="ECO:0000313" key="2">
    <source>
        <dbReference type="EMBL" id="AAP77565.1"/>
    </source>
</evidence>
<dbReference type="STRING" id="235279.HH_0968"/>